<comment type="caution">
    <text evidence="4">The sequence shown here is derived from an EMBL/GenBank/DDBJ whole genome shotgun (WGS) entry which is preliminary data.</text>
</comment>
<gene>
    <name evidence="4" type="ORF">O6P43_016351</name>
</gene>
<evidence type="ECO:0000256" key="3">
    <source>
        <dbReference type="ARBA" id="ARBA00023315"/>
    </source>
</evidence>
<evidence type="ECO:0000256" key="2">
    <source>
        <dbReference type="ARBA" id="ARBA00022679"/>
    </source>
</evidence>
<dbReference type="Proteomes" id="UP001163823">
    <property type="component" value="Chromosome 6"/>
</dbReference>
<dbReference type="GO" id="GO:0016746">
    <property type="term" value="F:acyltransferase activity"/>
    <property type="evidence" value="ECO:0007669"/>
    <property type="project" value="UniProtKB-KW"/>
</dbReference>
<proteinExistence type="inferred from homology"/>
<accession>A0AAD7PTJ8</accession>
<evidence type="ECO:0000313" key="4">
    <source>
        <dbReference type="EMBL" id="KAJ7966957.1"/>
    </source>
</evidence>
<dbReference type="AlphaFoldDB" id="A0AAD7PTJ8"/>
<evidence type="ECO:0000313" key="5">
    <source>
        <dbReference type="Proteomes" id="UP001163823"/>
    </source>
</evidence>
<dbReference type="InterPro" id="IPR023213">
    <property type="entry name" value="CAT-like_dom_sf"/>
</dbReference>
<dbReference type="Pfam" id="PF02458">
    <property type="entry name" value="Transferase"/>
    <property type="match status" value="1"/>
</dbReference>
<evidence type="ECO:0000256" key="1">
    <source>
        <dbReference type="ARBA" id="ARBA00009861"/>
    </source>
</evidence>
<protein>
    <submittedName>
        <fullName evidence="4">Vinorine synthase-like</fullName>
    </submittedName>
</protein>
<dbReference type="PANTHER" id="PTHR31623:SF33">
    <property type="entry name" value="STEMMADENINE O-ACETYLTRANSFERASE-LIKE"/>
    <property type="match status" value="1"/>
</dbReference>
<keyword evidence="2" id="KW-0808">Transferase</keyword>
<dbReference type="EMBL" id="JARAOO010000006">
    <property type="protein sequence ID" value="KAJ7966957.1"/>
    <property type="molecule type" value="Genomic_DNA"/>
</dbReference>
<reference evidence="4" key="1">
    <citation type="journal article" date="2023" name="Science">
        <title>Elucidation of the pathway for biosynthesis of saponin adjuvants from the soapbark tree.</title>
        <authorList>
            <person name="Reed J."/>
            <person name="Orme A."/>
            <person name="El-Demerdash A."/>
            <person name="Owen C."/>
            <person name="Martin L.B.B."/>
            <person name="Misra R.C."/>
            <person name="Kikuchi S."/>
            <person name="Rejzek M."/>
            <person name="Martin A.C."/>
            <person name="Harkess A."/>
            <person name="Leebens-Mack J."/>
            <person name="Louveau T."/>
            <person name="Stephenson M.J."/>
            <person name="Osbourn A."/>
        </authorList>
    </citation>
    <scope>NUCLEOTIDE SEQUENCE</scope>
    <source>
        <strain evidence="4">S10</strain>
    </source>
</reference>
<comment type="similarity">
    <text evidence="1">Belongs to the plant acyltransferase family.</text>
</comment>
<dbReference type="KEGG" id="qsa:O6P43_016351"/>
<keyword evidence="3" id="KW-0012">Acyltransferase</keyword>
<organism evidence="4 5">
    <name type="scientific">Quillaja saponaria</name>
    <name type="common">Soap bark tree</name>
    <dbReference type="NCBI Taxonomy" id="32244"/>
    <lineage>
        <taxon>Eukaryota</taxon>
        <taxon>Viridiplantae</taxon>
        <taxon>Streptophyta</taxon>
        <taxon>Embryophyta</taxon>
        <taxon>Tracheophyta</taxon>
        <taxon>Spermatophyta</taxon>
        <taxon>Magnoliopsida</taxon>
        <taxon>eudicotyledons</taxon>
        <taxon>Gunneridae</taxon>
        <taxon>Pentapetalae</taxon>
        <taxon>rosids</taxon>
        <taxon>fabids</taxon>
        <taxon>Fabales</taxon>
        <taxon>Quillajaceae</taxon>
        <taxon>Quillaja</taxon>
    </lineage>
</organism>
<dbReference type="Gene3D" id="3.30.559.10">
    <property type="entry name" value="Chloramphenicol acetyltransferase-like domain"/>
    <property type="match status" value="2"/>
</dbReference>
<name>A0AAD7PTJ8_QUISA</name>
<dbReference type="PANTHER" id="PTHR31623">
    <property type="entry name" value="F21J9.9"/>
    <property type="match status" value="1"/>
</dbReference>
<sequence length="159" mass="17259">MVIGVCVSHMVADGTALTTFLKGWAATTRNSYDVVCPNFEAGTIFPQINEYTIDATMDALIGSFFKVGICKTKRFVFDAVATATLKAKAAGSNVPHPTRVEAVSALLSKCIRNAFKAKANVQRPTVVTHAVKYATQSGSSITRNFYRQFRLLGCFSMYG</sequence>
<keyword evidence="5" id="KW-1185">Reference proteome</keyword>